<feature type="region of interest" description="Disordered" evidence="1">
    <location>
        <begin position="208"/>
        <end position="230"/>
    </location>
</feature>
<dbReference type="GO" id="GO:0005768">
    <property type="term" value="C:endosome"/>
    <property type="evidence" value="ECO:0007669"/>
    <property type="project" value="UniProtKB-ARBA"/>
</dbReference>
<organism evidence="3 4">
    <name type="scientific">Trifolium medium</name>
    <dbReference type="NCBI Taxonomy" id="97028"/>
    <lineage>
        <taxon>Eukaryota</taxon>
        <taxon>Viridiplantae</taxon>
        <taxon>Streptophyta</taxon>
        <taxon>Embryophyta</taxon>
        <taxon>Tracheophyta</taxon>
        <taxon>Spermatophyta</taxon>
        <taxon>Magnoliopsida</taxon>
        <taxon>eudicotyledons</taxon>
        <taxon>Gunneridae</taxon>
        <taxon>Pentapetalae</taxon>
        <taxon>rosids</taxon>
        <taxon>fabids</taxon>
        <taxon>Fabales</taxon>
        <taxon>Fabaceae</taxon>
        <taxon>Papilionoideae</taxon>
        <taxon>50 kb inversion clade</taxon>
        <taxon>NPAAA clade</taxon>
        <taxon>Hologalegina</taxon>
        <taxon>IRL clade</taxon>
        <taxon>Trifolieae</taxon>
        <taxon>Trifolium</taxon>
    </lineage>
</organism>
<comment type="caution">
    <text evidence="3">The sequence shown here is derived from an EMBL/GenBank/DDBJ whole genome shotgun (WGS) entry which is preliminary data.</text>
</comment>
<dbReference type="AlphaFoldDB" id="A0A392NL46"/>
<proteinExistence type="predicted"/>
<dbReference type="Pfam" id="PF00787">
    <property type="entry name" value="PX"/>
    <property type="match status" value="1"/>
</dbReference>
<dbReference type="InterPro" id="IPR001683">
    <property type="entry name" value="PX_dom"/>
</dbReference>
<feature type="domain" description="PX" evidence="2">
    <location>
        <begin position="1"/>
        <end position="64"/>
    </location>
</feature>
<dbReference type="PANTHER" id="PTHR46856">
    <property type="entry name" value="PX DOMAIN-CONTAINING PROTEIN EREL1-RELATED"/>
    <property type="match status" value="1"/>
</dbReference>
<name>A0A392NL46_9FABA</name>
<dbReference type="Proteomes" id="UP000265520">
    <property type="component" value="Unassembled WGS sequence"/>
</dbReference>
<feature type="non-terminal residue" evidence="3">
    <location>
        <position position="230"/>
    </location>
</feature>
<dbReference type="GO" id="GO:0016020">
    <property type="term" value="C:membrane"/>
    <property type="evidence" value="ECO:0007669"/>
    <property type="project" value="UniProtKB-ARBA"/>
</dbReference>
<reference evidence="3 4" key="1">
    <citation type="journal article" date="2018" name="Front. Plant Sci.">
        <title>Red Clover (Trifolium pratense) and Zigzag Clover (T. medium) - A Picture of Genomic Similarities and Differences.</title>
        <authorList>
            <person name="Dluhosova J."/>
            <person name="Istvanek J."/>
            <person name="Nedelnik J."/>
            <person name="Repkova J."/>
        </authorList>
    </citation>
    <scope>NUCLEOTIDE SEQUENCE [LARGE SCALE GENOMIC DNA]</scope>
    <source>
        <strain evidence="4">cv. 10/8</strain>
        <tissue evidence="3">Leaf</tissue>
    </source>
</reference>
<accession>A0A392NL46</accession>
<evidence type="ECO:0000259" key="2">
    <source>
        <dbReference type="PROSITE" id="PS50195"/>
    </source>
</evidence>
<dbReference type="InterPro" id="IPR036871">
    <property type="entry name" value="PX_dom_sf"/>
</dbReference>
<dbReference type="GO" id="GO:0035091">
    <property type="term" value="F:phosphatidylinositol binding"/>
    <property type="evidence" value="ECO:0007669"/>
    <property type="project" value="InterPro"/>
</dbReference>
<sequence length="230" mass="24827">MKKEFPMKNLPSPPPKKILRIKSEALLEERRCLLENWMKKLLSDIAVSRSAPAAIFLELEAAARASFHDADQHISDEQTASSTTPSHMIQDNSLGFVKAASVSGDDTLSEVSELGTPRHGKDKCSEHIVDNLTSEHDLINPTETSVGPAASSKDFIYEDNNTGMVAENSGDAIAIRLDGADYTPANAHVKRLSTESIGNDLSSVRNTETSSSAVSTLLQDVSHDLPGSRV</sequence>
<dbReference type="InterPro" id="IPR044588">
    <property type="entry name" value="EREX-like"/>
</dbReference>
<dbReference type="SUPFAM" id="SSF64268">
    <property type="entry name" value="PX domain"/>
    <property type="match status" value="1"/>
</dbReference>
<dbReference type="EMBL" id="LXQA010041829">
    <property type="protein sequence ID" value="MCH99959.1"/>
    <property type="molecule type" value="Genomic_DNA"/>
</dbReference>
<dbReference type="PROSITE" id="PS50195">
    <property type="entry name" value="PX"/>
    <property type="match status" value="1"/>
</dbReference>
<dbReference type="PANTHER" id="PTHR46856:SF3">
    <property type="entry name" value="PX DOMAIN-CONTAINING PROTEIN EREX"/>
    <property type="match status" value="1"/>
</dbReference>
<dbReference type="Gene3D" id="3.30.1520.10">
    <property type="entry name" value="Phox-like domain"/>
    <property type="match status" value="1"/>
</dbReference>
<evidence type="ECO:0000256" key="1">
    <source>
        <dbReference type="SAM" id="MobiDB-lite"/>
    </source>
</evidence>
<feature type="compositionally biased region" description="Polar residues" evidence="1">
    <location>
        <begin position="208"/>
        <end position="219"/>
    </location>
</feature>
<evidence type="ECO:0000313" key="3">
    <source>
        <dbReference type="EMBL" id="MCH99959.1"/>
    </source>
</evidence>
<protein>
    <submittedName>
        <fullName evidence="3">Phox (PX) domain protein</fullName>
    </submittedName>
</protein>
<dbReference type="GO" id="GO:0015031">
    <property type="term" value="P:protein transport"/>
    <property type="evidence" value="ECO:0007669"/>
    <property type="project" value="InterPro"/>
</dbReference>
<evidence type="ECO:0000313" key="4">
    <source>
        <dbReference type="Proteomes" id="UP000265520"/>
    </source>
</evidence>
<keyword evidence="4" id="KW-1185">Reference proteome</keyword>